<dbReference type="InterPro" id="IPR045888">
    <property type="entry name" value="Erv"/>
</dbReference>
<evidence type="ECO:0000313" key="6">
    <source>
        <dbReference type="Proteomes" id="UP000281553"/>
    </source>
</evidence>
<evidence type="ECO:0000256" key="3">
    <source>
        <dbReference type="ARBA" id="ARBA00040493"/>
    </source>
</evidence>
<dbReference type="Pfam" id="PF07970">
    <property type="entry name" value="COPIIcoated_ERV"/>
    <property type="match status" value="1"/>
</dbReference>
<organism evidence="5 6">
    <name type="scientific">Dibothriocephalus latus</name>
    <name type="common">Fish tapeworm</name>
    <name type="synonym">Diphyllobothrium latum</name>
    <dbReference type="NCBI Taxonomy" id="60516"/>
    <lineage>
        <taxon>Eukaryota</taxon>
        <taxon>Metazoa</taxon>
        <taxon>Spiralia</taxon>
        <taxon>Lophotrochozoa</taxon>
        <taxon>Platyhelminthes</taxon>
        <taxon>Cestoda</taxon>
        <taxon>Eucestoda</taxon>
        <taxon>Diphyllobothriidea</taxon>
        <taxon>Diphyllobothriidae</taxon>
        <taxon>Dibothriocephalus</taxon>
    </lineage>
</organism>
<sequence length="176" mass="19494">MQRAGILTDITSSLVPTDCDEKLPLTTWCCNSCDAVLEAYRLKGWVVPNVEAFEQCREERATGLRAKLGKQGCRLVGHMGVNKVAGSFHISPGKSYGQGHVHVHDLQALAGAQFNLSHNIDTLTFGAAYPGHRNPLDGLNVSVELRELYFKFLVFCIQRHPCPTRRYVISFPVLPS</sequence>
<dbReference type="GO" id="GO:0006890">
    <property type="term" value="P:retrograde vesicle-mediated transport, Golgi to endoplasmic reticulum"/>
    <property type="evidence" value="ECO:0007669"/>
    <property type="project" value="TreeGrafter"/>
</dbReference>
<comment type="similarity">
    <text evidence="2">Belongs to the ERGIC family.</text>
</comment>
<accession>A0A3P7M8K1</accession>
<dbReference type="InterPro" id="IPR012936">
    <property type="entry name" value="Erv_C"/>
</dbReference>
<name>A0A3P7M8K1_DIBLA</name>
<dbReference type="GO" id="GO:0030134">
    <property type="term" value="C:COPII-coated ER to Golgi transport vesicle"/>
    <property type="evidence" value="ECO:0007669"/>
    <property type="project" value="TreeGrafter"/>
</dbReference>
<dbReference type="GO" id="GO:0005789">
    <property type="term" value="C:endoplasmic reticulum membrane"/>
    <property type="evidence" value="ECO:0007669"/>
    <property type="project" value="TreeGrafter"/>
</dbReference>
<comment type="subcellular location">
    <subcellularLocation>
        <location evidence="1">Golgi apparatus</location>
        <location evidence="1">cis-Golgi network membrane</location>
        <topology evidence="1">Multi-pass membrane protein</topology>
    </subcellularLocation>
</comment>
<dbReference type="Proteomes" id="UP000281553">
    <property type="component" value="Unassembled WGS sequence"/>
</dbReference>
<keyword evidence="6" id="KW-1185">Reference proteome</keyword>
<dbReference type="PANTHER" id="PTHR10984">
    <property type="entry name" value="ENDOPLASMIC RETICULUM-GOLGI INTERMEDIATE COMPARTMENT PROTEIN"/>
    <property type="match status" value="1"/>
</dbReference>
<evidence type="ECO:0000256" key="1">
    <source>
        <dbReference type="ARBA" id="ARBA00004257"/>
    </source>
</evidence>
<reference evidence="5 6" key="1">
    <citation type="submission" date="2018-11" db="EMBL/GenBank/DDBJ databases">
        <authorList>
            <consortium name="Pathogen Informatics"/>
        </authorList>
    </citation>
    <scope>NUCLEOTIDE SEQUENCE [LARGE SCALE GENOMIC DNA]</scope>
</reference>
<dbReference type="EMBL" id="UYRU01072581">
    <property type="protein sequence ID" value="VDN22430.1"/>
    <property type="molecule type" value="Genomic_DNA"/>
</dbReference>
<evidence type="ECO:0000259" key="4">
    <source>
        <dbReference type="Pfam" id="PF07970"/>
    </source>
</evidence>
<feature type="domain" description="Endoplasmic reticulum vesicle transporter C-terminal" evidence="4">
    <location>
        <begin position="27"/>
        <end position="153"/>
    </location>
</feature>
<dbReference type="OrthoDB" id="270930at2759"/>
<evidence type="ECO:0000256" key="2">
    <source>
        <dbReference type="ARBA" id="ARBA00005648"/>
    </source>
</evidence>
<evidence type="ECO:0000313" key="5">
    <source>
        <dbReference type="EMBL" id="VDN22430.1"/>
    </source>
</evidence>
<dbReference type="GO" id="GO:0006888">
    <property type="term" value="P:endoplasmic reticulum to Golgi vesicle-mediated transport"/>
    <property type="evidence" value="ECO:0007669"/>
    <property type="project" value="TreeGrafter"/>
</dbReference>
<dbReference type="PANTHER" id="PTHR10984:SF25">
    <property type="entry name" value="ENDOPLASMIC RETICULUM-GOLGI INTERMEDIATE COMPARTMENT PROTEIN 3"/>
    <property type="match status" value="1"/>
</dbReference>
<gene>
    <name evidence="5" type="ORF">DILT_LOCUS14057</name>
</gene>
<dbReference type="GO" id="GO:0000139">
    <property type="term" value="C:Golgi membrane"/>
    <property type="evidence" value="ECO:0007669"/>
    <property type="project" value="TreeGrafter"/>
</dbReference>
<protein>
    <recommendedName>
        <fullName evidence="3">Endoplasmic reticulum-Golgi intermediate compartment protein 3</fullName>
    </recommendedName>
</protein>
<dbReference type="AlphaFoldDB" id="A0A3P7M8K1"/>
<proteinExistence type="inferred from homology"/>